<evidence type="ECO:0000313" key="2">
    <source>
        <dbReference type="EMBL" id="KAK5531837.1"/>
    </source>
</evidence>
<dbReference type="AlphaFoldDB" id="A0AAV9PY02"/>
<dbReference type="Pfam" id="PF13472">
    <property type="entry name" value="Lipase_GDSL_2"/>
    <property type="match status" value="1"/>
</dbReference>
<protein>
    <recommendedName>
        <fullName evidence="1">SGNH hydrolase-type esterase domain-containing protein</fullName>
    </recommendedName>
</protein>
<accession>A0AAV9PY02</accession>
<dbReference type="InterPro" id="IPR036514">
    <property type="entry name" value="SGNH_hydro_sf"/>
</dbReference>
<sequence length="315" mass="34911">MAVPLRAFAARSYAALGDSYATGAGAGHLIFTPGAGFGCGHYSDAYPVQVANSTNLDIEEFKNLACGGKTSATVLREQVPHIGGSDVVSVTVSGNEVDFFVVLNECVYHWWPSSTCEAALAKARVLIESHVLWDNLQALVRGAREKLQADALLLVTGYARFFNDQTDLCDHVTFSRTRPLDYLTIAKRKTLNQLVTMLNDVIRATAEVHGAVYVDIDTAFEGHRFCEEGVQEPDLRRDETWFFNLPSVETDEYTSEQMLRVQNQNLQENGKIKRLPNGDFPNIETWRVFHPTSLGHRGIAMVITDEVLARTTAAR</sequence>
<comment type="caution">
    <text evidence="2">The sequence shown here is derived from an EMBL/GenBank/DDBJ whole genome shotgun (WGS) entry which is preliminary data.</text>
</comment>
<feature type="domain" description="SGNH hydrolase-type esterase" evidence="1">
    <location>
        <begin position="15"/>
        <end position="224"/>
    </location>
</feature>
<reference evidence="2 3" key="1">
    <citation type="submission" date="2023-06" db="EMBL/GenBank/DDBJ databases">
        <title>Black Yeasts Isolated from many extreme environments.</title>
        <authorList>
            <person name="Coleine C."/>
            <person name="Stajich J.E."/>
            <person name="Selbmann L."/>
        </authorList>
    </citation>
    <scope>NUCLEOTIDE SEQUENCE [LARGE SCALE GENOMIC DNA]</scope>
    <source>
        <strain evidence="2 3">CCFEE 5887</strain>
    </source>
</reference>
<dbReference type="SUPFAM" id="SSF52266">
    <property type="entry name" value="SGNH hydrolase"/>
    <property type="match status" value="1"/>
</dbReference>
<dbReference type="Gene3D" id="3.40.50.1110">
    <property type="entry name" value="SGNH hydrolase"/>
    <property type="match status" value="1"/>
</dbReference>
<organism evidence="2 3">
    <name type="scientific">Vermiconidia calcicola</name>
    <dbReference type="NCBI Taxonomy" id="1690605"/>
    <lineage>
        <taxon>Eukaryota</taxon>
        <taxon>Fungi</taxon>
        <taxon>Dikarya</taxon>
        <taxon>Ascomycota</taxon>
        <taxon>Pezizomycotina</taxon>
        <taxon>Dothideomycetes</taxon>
        <taxon>Dothideomycetidae</taxon>
        <taxon>Mycosphaerellales</taxon>
        <taxon>Extremaceae</taxon>
        <taxon>Vermiconidia</taxon>
    </lineage>
</organism>
<name>A0AAV9PY02_9PEZI</name>
<dbReference type="InterPro" id="IPR013830">
    <property type="entry name" value="SGNH_hydro"/>
</dbReference>
<evidence type="ECO:0000313" key="3">
    <source>
        <dbReference type="Proteomes" id="UP001345827"/>
    </source>
</evidence>
<evidence type="ECO:0000259" key="1">
    <source>
        <dbReference type="Pfam" id="PF13472"/>
    </source>
</evidence>
<dbReference type="PANTHER" id="PTHR37981">
    <property type="entry name" value="LIPASE 2"/>
    <property type="match status" value="1"/>
</dbReference>
<dbReference type="CDD" id="cd01823">
    <property type="entry name" value="SEST_like"/>
    <property type="match status" value="1"/>
</dbReference>
<gene>
    <name evidence="2" type="ORF">LTR25_008167</name>
</gene>
<dbReference type="GO" id="GO:0006629">
    <property type="term" value="P:lipid metabolic process"/>
    <property type="evidence" value="ECO:0007669"/>
    <property type="project" value="TreeGrafter"/>
</dbReference>
<dbReference type="Proteomes" id="UP001345827">
    <property type="component" value="Unassembled WGS sequence"/>
</dbReference>
<keyword evidence="3" id="KW-1185">Reference proteome</keyword>
<dbReference type="PANTHER" id="PTHR37981:SF1">
    <property type="entry name" value="SGNH HYDROLASE-TYPE ESTERASE DOMAIN-CONTAINING PROTEIN"/>
    <property type="match status" value="1"/>
</dbReference>
<dbReference type="GO" id="GO:0016788">
    <property type="term" value="F:hydrolase activity, acting on ester bonds"/>
    <property type="evidence" value="ECO:0007669"/>
    <property type="project" value="InterPro"/>
</dbReference>
<dbReference type="InterPro" id="IPR037460">
    <property type="entry name" value="SEST-like"/>
</dbReference>
<dbReference type="EMBL" id="JAXLQG010000016">
    <property type="protein sequence ID" value="KAK5531837.1"/>
    <property type="molecule type" value="Genomic_DNA"/>
</dbReference>
<proteinExistence type="predicted"/>